<organism evidence="1 2">
    <name type="scientific">Anabaena cylindrica (strain ATCC 27899 / PCC 7122)</name>
    <dbReference type="NCBI Taxonomy" id="272123"/>
    <lineage>
        <taxon>Bacteria</taxon>
        <taxon>Bacillati</taxon>
        <taxon>Cyanobacteriota</taxon>
        <taxon>Cyanophyceae</taxon>
        <taxon>Nostocales</taxon>
        <taxon>Nostocaceae</taxon>
        <taxon>Anabaena</taxon>
    </lineage>
</organism>
<dbReference type="STRING" id="272123.Anacy_0565"/>
<dbReference type="KEGG" id="acy:Anacy_0565"/>
<dbReference type="Proteomes" id="UP000010474">
    <property type="component" value="Chromosome"/>
</dbReference>
<name>K9ZBQ2_ANACC</name>
<accession>K9ZBQ2</accession>
<dbReference type="RefSeq" id="WP_015212812.1">
    <property type="nucleotide sequence ID" value="NC_019771.1"/>
</dbReference>
<dbReference type="PATRIC" id="fig|272123.3.peg.616"/>
<dbReference type="AlphaFoldDB" id="K9ZBQ2"/>
<evidence type="ECO:0000313" key="1">
    <source>
        <dbReference type="EMBL" id="AFZ56159.1"/>
    </source>
</evidence>
<dbReference type="OrthoDB" id="529355at2"/>
<gene>
    <name evidence="1" type="ordered locus">Anacy_0565</name>
</gene>
<reference evidence="2" key="1">
    <citation type="journal article" date="2013" name="Proc. Natl. Acad. Sci. U.S.A.">
        <title>Improving the coverage of the cyanobacterial phylum using diversity-driven genome sequencing.</title>
        <authorList>
            <person name="Shih P.M."/>
            <person name="Wu D."/>
            <person name="Latifi A."/>
            <person name="Axen S.D."/>
            <person name="Fewer D.P."/>
            <person name="Talla E."/>
            <person name="Calteau A."/>
            <person name="Cai F."/>
            <person name="Tandeau de Marsac N."/>
            <person name="Rippka R."/>
            <person name="Herdman M."/>
            <person name="Sivonen K."/>
            <person name="Coursin T."/>
            <person name="Laurent T."/>
            <person name="Goodwin L."/>
            <person name="Nolan M."/>
            <person name="Davenport K.W."/>
            <person name="Han C.S."/>
            <person name="Rubin E.M."/>
            <person name="Eisen J.A."/>
            <person name="Woyke T."/>
            <person name="Gugger M."/>
            <person name="Kerfeld C.A."/>
        </authorList>
    </citation>
    <scope>NUCLEOTIDE SEQUENCE [LARGE SCALE GENOMIC DNA]</scope>
    <source>
        <strain evidence="2">ATCC 27899 / PCC 7122</strain>
    </source>
</reference>
<dbReference type="HOGENOM" id="CLU_141604_0_0_3"/>
<proteinExistence type="predicted"/>
<protein>
    <submittedName>
        <fullName evidence="1">Uncharacterized protein</fullName>
    </submittedName>
</protein>
<dbReference type="eggNOG" id="ENOG5031MCC">
    <property type="taxonomic scope" value="Bacteria"/>
</dbReference>
<keyword evidence="2" id="KW-1185">Reference proteome</keyword>
<dbReference type="EMBL" id="CP003659">
    <property type="protein sequence ID" value="AFZ56159.1"/>
    <property type="molecule type" value="Genomic_DNA"/>
</dbReference>
<evidence type="ECO:0000313" key="2">
    <source>
        <dbReference type="Proteomes" id="UP000010474"/>
    </source>
</evidence>
<sequence length="158" mass="17590">MTDLEVQIQLLIDNAPQDGVTPKLVTTVAPVLRAIAQKLRYPQYYILQNSQSSWILTTLSNKANPELEKHVVYAFPRLQDVSLFSSAGLNPQVVAPSIPVIHILFQLMALAPVDSIVFFETPGTTSDAIEVQRAELQNLIQQNLQQHRPNQQVPPDIA</sequence>